<evidence type="ECO:0000313" key="1">
    <source>
        <dbReference type="EMBL" id="KJC63082.1"/>
    </source>
</evidence>
<dbReference type="InterPro" id="IPR035959">
    <property type="entry name" value="RutC-like_sf"/>
</dbReference>
<name>A0A1T4Y6R6_9MICO</name>
<gene>
    <name evidence="2" type="ORF">SAMN06295879_2362</name>
    <name evidence="1" type="ORF">TZ00_17100</name>
</gene>
<dbReference type="Proteomes" id="UP000189735">
    <property type="component" value="Unassembled WGS sequence"/>
</dbReference>
<evidence type="ECO:0000313" key="3">
    <source>
        <dbReference type="Proteomes" id="UP000032503"/>
    </source>
</evidence>
<evidence type="ECO:0000313" key="4">
    <source>
        <dbReference type="Proteomes" id="UP000189735"/>
    </source>
</evidence>
<protein>
    <submittedName>
        <fullName evidence="2">Enamine deaminase RidA, house cleaning of reactive enamine intermediates, YjgF/YER057c/UK114 family</fullName>
    </submittedName>
</protein>
<dbReference type="EMBL" id="FUYG01000006">
    <property type="protein sequence ID" value="SKA97497.1"/>
    <property type="molecule type" value="Genomic_DNA"/>
</dbReference>
<evidence type="ECO:0000313" key="2">
    <source>
        <dbReference type="EMBL" id="SKA97497.1"/>
    </source>
</evidence>
<dbReference type="CDD" id="cd02199">
    <property type="entry name" value="YjgF_YER057c_UK114_like_1"/>
    <property type="match status" value="1"/>
</dbReference>
<reference evidence="1 3" key="1">
    <citation type="journal article" date="2001" name="Int. J. Syst. Evol. Microbiol.">
        <title>Agreia bicolorata gen. nov., sp. nov., to accommodate actinobacteria isolated from narrow reed grass infected by the nematode Heteroanguina graminophila.</title>
        <authorList>
            <person name="Evtushenko L.I."/>
            <person name="Dorofeeva L.V."/>
            <person name="Dobrovolskaya T.G."/>
            <person name="Streshinskaya G.M."/>
            <person name="Subbotin S.A."/>
            <person name="Tiedje J.M."/>
        </authorList>
    </citation>
    <scope>NUCLEOTIDE SEQUENCE [LARGE SCALE GENOMIC DNA]</scope>
    <source>
        <strain evidence="1 3">VKM Ac-1804</strain>
    </source>
</reference>
<sequence>MAHSAEARARELGLEIPDYSNPPYGGRYGSSLRAFHRTGDLLELSGITPESRSGELLHPGSVDVDISLDQAREAARYTAVNALGMIRYALGSLDEVAALSRGLCFVLCPPGFTRLNEVSNAASDLLFDVFGPEVGRMGRASIGATALSRNACFELWLSLECRPRPSSE</sequence>
<proteinExistence type="predicted"/>
<dbReference type="RefSeq" id="WP_044443584.1">
    <property type="nucleotide sequence ID" value="NZ_FUYG01000006.1"/>
</dbReference>
<dbReference type="AlphaFoldDB" id="A0A1T4Y6R6"/>
<reference evidence="4" key="3">
    <citation type="submission" date="2017-02" db="EMBL/GenBank/DDBJ databases">
        <authorList>
            <person name="Varghese N."/>
            <person name="Submissions S."/>
        </authorList>
    </citation>
    <scope>NUCLEOTIDE SEQUENCE [LARGE SCALE GENOMIC DNA]</scope>
    <source>
        <strain evidence="4">VKM Ac-2052</strain>
    </source>
</reference>
<organism evidence="2 4">
    <name type="scientific">Agreia bicolorata</name>
    <dbReference type="NCBI Taxonomy" id="110935"/>
    <lineage>
        <taxon>Bacteria</taxon>
        <taxon>Bacillati</taxon>
        <taxon>Actinomycetota</taxon>
        <taxon>Actinomycetes</taxon>
        <taxon>Micrococcales</taxon>
        <taxon>Microbacteriaceae</taxon>
        <taxon>Agreia</taxon>
    </lineage>
</organism>
<dbReference type="EMBL" id="JYFC01000009">
    <property type="protein sequence ID" value="KJC63082.1"/>
    <property type="molecule type" value="Genomic_DNA"/>
</dbReference>
<dbReference type="Proteomes" id="UP000032503">
    <property type="component" value="Unassembled WGS sequence"/>
</dbReference>
<keyword evidence="3" id="KW-1185">Reference proteome</keyword>
<dbReference type="SUPFAM" id="SSF55298">
    <property type="entry name" value="YjgF-like"/>
    <property type="match status" value="1"/>
</dbReference>
<accession>A0A1T4Y6R6</accession>
<dbReference type="Gene3D" id="3.30.1330.40">
    <property type="entry name" value="RutC-like"/>
    <property type="match status" value="1"/>
</dbReference>
<dbReference type="PANTHER" id="PTHR43760:SF1">
    <property type="entry name" value="ENDORIBONUCLEASE L-PSP_CHORISMATE MUTASE-LIKE DOMAIN-CONTAINING PROTEIN"/>
    <property type="match status" value="1"/>
</dbReference>
<reference evidence="1" key="2">
    <citation type="submission" date="2015-02" db="EMBL/GenBank/DDBJ databases">
        <authorList>
            <person name="Vasilyev I.Y."/>
            <person name="Siniagina M.N."/>
            <person name="Malanin S.Y."/>
            <person name="Boulygina E.A."/>
            <person name="Grygoryeva T.V."/>
            <person name="Yarullina D.R."/>
            <person name="Ilinskaya O.N."/>
        </authorList>
    </citation>
    <scope>NUCLEOTIDE SEQUENCE</scope>
    <source>
        <strain evidence="1">VKM Ac-1804</strain>
    </source>
</reference>
<dbReference type="PANTHER" id="PTHR43760">
    <property type="entry name" value="ENDORIBONUCLEASE-RELATED"/>
    <property type="match status" value="1"/>
</dbReference>
<reference evidence="2" key="4">
    <citation type="submission" date="2017-02" db="EMBL/GenBank/DDBJ databases">
        <authorList>
            <person name="Peterson S.W."/>
        </authorList>
    </citation>
    <scope>NUCLEOTIDE SEQUENCE [LARGE SCALE GENOMIC DNA]</scope>
    <source>
        <strain evidence="2">VKM Ac-2052</strain>
    </source>
</reference>
<dbReference type="InterPro" id="IPR013813">
    <property type="entry name" value="Endoribo_LPSP/chorism_mut-like"/>
</dbReference>